<comment type="caution">
    <text evidence="1">The sequence shown here is derived from an EMBL/GenBank/DDBJ whole genome shotgun (WGS) entry which is preliminary data.</text>
</comment>
<accession>A0ABV9C180</accession>
<dbReference type="PANTHER" id="PTHR43344:SF14">
    <property type="entry name" value="HAD-IB FAMILY HYDROLASE"/>
    <property type="match status" value="1"/>
</dbReference>
<dbReference type="InterPro" id="IPR050582">
    <property type="entry name" value="HAD-like_SerB"/>
</dbReference>
<dbReference type="SUPFAM" id="SSF56784">
    <property type="entry name" value="HAD-like"/>
    <property type="match status" value="1"/>
</dbReference>
<dbReference type="Gene3D" id="3.40.50.1000">
    <property type="entry name" value="HAD superfamily/HAD-like"/>
    <property type="match status" value="1"/>
</dbReference>
<dbReference type="RefSeq" id="WP_266152503.1">
    <property type="nucleotide sequence ID" value="NZ_CP064028.1"/>
</dbReference>
<dbReference type="EMBL" id="JBHSGA010000016">
    <property type="protein sequence ID" value="MFC4526754.1"/>
    <property type="molecule type" value="Genomic_DNA"/>
</dbReference>
<protein>
    <submittedName>
        <fullName evidence="1">HAD family hydrolase</fullName>
        <ecNumber evidence="1">3.1.3.-</ecNumber>
    </submittedName>
</protein>
<dbReference type="CDD" id="cd02612">
    <property type="entry name" value="HAD_PGPPase"/>
    <property type="match status" value="1"/>
</dbReference>
<dbReference type="InterPro" id="IPR006385">
    <property type="entry name" value="HAD_hydro_SerB1"/>
</dbReference>
<dbReference type="Pfam" id="PF12710">
    <property type="entry name" value="HAD"/>
    <property type="match status" value="1"/>
</dbReference>
<dbReference type="PANTHER" id="PTHR43344">
    <property type="entry name" value="PHOSPHOSERINE PHOSPHATASE"/>
    <property type="match status" value="1"/>
</dbReference>
<proteinExistence type="predicted"/>
<name>A0ABV9C180_9GAMM</name>
<dbReference type="NCBIfam" id="TIGR01490">
    <property type="entry name" value="HAD-SF-IB-hyp1"/>
    <property type="match status" value="1"/>
</dbReference>
<dbReference type="EC" id="3.1.3.-" evidence="1"/>
<dbReference type="InterPro" id="IPR023214">
    <property type="entry name" value="HAD_sf"/>
</dbReference>
<evidence type="ECO:0000313" key="2">
    <source>
        <dbReference type="Proteomes" id="UP001595961"/>
    </source>
</evidence>
<evidence type="ECO:0000313" key="1">
    <source>
        <dbReference type="EMBL" id="MFC4526754.1"/>
    </source>
</evidence>
<keyword evidence="1" id="KW-0378">Hydrolase</keyword>
<sequence>MDLALFDFDGTITDRETMPEFMRAAVRPHRLWLGSVLLLPLIVGYKGRLVSGTLVRKAICRFGFWHIPVHELETHGRRFARDVLPATLRPEAMERITWHKRRGDTVVVVSGGLDLYLGHWCQEHDIELLCSALEQRAGRFTGRYRGRQCVREEKARLVLERFPLSQFSRVFAYGDTSEDRELLALAHEPYYRWQRLSASHVELG</sequence>
<organism evidence="1 2">
    <name type="scientific">Dyella halodurans</name>
    <dbReference type="NCBI Taxonomy" id="1920171"/>
    <lineage>
        <taxon>Bacteria</taxon>
        <taxon>Pseudomonadati</taxon>
        <taxon>Pseudomonadota</taxon>
        <taxon>Gammaproteobacteria</taxon>
        <taxon>Lysobacterales</taxon>
        <taxon>Rhodanobacteraceae</taxon>
        <taxon>Dyella</taxon>
    </lineage>
</organism>
<dbReference type="GO" id="GO:0016787">
    <property type="term" value="F:hydrolase activity"/>
    <property type="evidence" value="ECO:0007669"/>
    <property type="project" value="UniProtKB-KW"/>
</dbReference>
<dbReference type="InterPro" id="IPR036412">
    <property type="entry name" value="HAD-like_sf"/>
</dbReference>
<dbReference type="NCBIfam" id="TIGR01488">
    <property type="entry name" value="HAD-SF-IB"/>
    <property type="match status" value="1"/>
</dbReference>
<dbReference type="Proteomes" id="UP001595961">
    <property type="component" value="Unassembled WGS sequence"/>
</dbReference>
<gene>
    <name evidence="1" type="ORF">ACFO5W_08920</name>
</gene>
<keyword evidence="2" id="KW-1185">Reference proteome</keyword>
<reference evidence="2" key="1">
    <citation type="journal article" date="2019" name="Int. J. Syst. Evol. Microbiol.">
        <title>The Global Catalogue of Microorganisms (GCM) 10K type strain sequencing project: providing services to taxonomists for standard genome sequencing and annotation.</title>
        <authorList>
            <consortium name="The Broad Institute Genomics Platform"/>
            <consortium name="The Broad Institute Genome Sequencing Center for Infectious Disease"/>
            <person name="Wu L."/>
            <person name="Ma J."/>
        </authorList>
    </citation>
    <scope>NUCLEOTIDE SEQUENCE [LARGE SCALE GENOMIC DNA]</scope>
    <source>
        <strain evidence="2">CCM 4481</strain>
    </source>
</reference>
<dbReference type="Gene3D" id="1.20.1440.100">
    <property type="entry name" value="SG protein - dephosphorylation function"/>
    <property type="match status" value="1"/>
</dbReference>